<dbReference type="Gene3D" id="3.40.630.30">
    <property type="match status" value="1"/>
</dbReference>
<dbReference type="GO" id="GO:0005840">
    <property type="term" value="C:ribosome"/>
    <property type="evidence" value="ECO:0007669"/>
    <property type="project" value="UniProtKB-KW"/>
</dbReference>
<protein>
    <recommendedName>
        <fullName evidence="5">[Ribosomal protein bS18]-alanine N-acetyltransferase</fullName>
        <ecNumber evidence="5">2.3.1.266</ecNumber>
    </recommendedName>
</protein>
<keyword evidence="2 5" id="KW-0963">Cytoplasm</keyword>
<keyword evidence="8" id="KW-1185">Reference proteome</keyword>
<keyword evidence="4" id="KW-0012">Acyltransferase</keyword>
<keyword evidence="3 7" id="KW-0808">Transferase</keyword>
<sequence>MSVMEAAFDPAYGEAWNRRQVSDSLAMPNTHYWLITPNGTEPEEGDSVAGFAMSRNAVDEEELLLFAVHPDHRRLGIGRKLLSKFIKDCRDRGVVRLFLEMRDNNTAEELYRKHGFSQIGRRKNYYRNTSANPIDALTFTLEIAD</sequence>
<comment type="subcellular location">
    <subcellularLocation>
        <location evidence="5">Cytoplasm</location>
    </subcellularLocation>
</comment>
<dbReference type="InterPro" id="IPR016181">
    <property type="entry name" value="Acyl_CoA_acyltransferase"/>
</dbReference>
<evidence type="ECO:0000256" key="1">
    <source>
        <dbReference type="ARBA" id="ARBA00005395"/>
    </source>
</evidence>
<dbReference type="InterPro" id="IPR000182">
    <property type="entry name" value="GNAT_dom"/>
</dbReference>
<gene>
    <name evidence="7" type="primary">rimI</name>
    <name evidence="7" type="ORF">GRI39_12025</name>
</gene>
<dbReference type="InterPro" id="IPR050680">
    <property type="entry name" value="YpeA/RimI_acetyltransf"/>
</dbReference>
<dbReference type="PANTHER" id="PTHR43420">
    <property type="entry name" value="ACETYLTRANSFERASE"/>
    <property type="match status" value="1"/>
</dbReference>
<evidence type="ECO:0000259" key="6">
    <source>
        <dbReference type="PROSITE" id="PS51186"/>
    </source>
</evidence>
<dbReference type="CDD" id="cd04301">
    <property type="entry name" value="NAT_SF"/>
    <property type="match status" value="1"/>
</dbReference>
<name>A0A845ABZ2_9SPHN</name>
<dbReference type="EC" id="2.3.1.266" evidence="5"/>
<dbReference type="EMBL" id="WTYQ01000004">
    <property type="protein sequence ID" value="MXP26763.1"/>
    <property type="molecule type" value="Genomic_DNA"/>
</dbReference>
<feature type="domain" description="N-acetyltransferase" evidence="6">
    <location>
        <begin position="1"/>
        <end position="144"/>
    </location>
</feature>
<dbReference type="PROSITE" id="PS51186">
    <property type="entry name" value="GNAT"/>
    <property type="match status" value="1"/>
</dbReference>
<proteinExistence type="inferred from homology"/>
<accession>A0A845ABZ2</accession>
<comment type="similarity">
    <text evidence="1 5">Belongs to the acetyltransferase family. RimI subfamily.</text>
</comment>
<evidence type="ECO:0000313" key="8">
    <source>
        <dbReference type="Proteomes" id="UP000460561"/>
    </source>
</evidence>
<comment type="caution">
    <text evidence="7">The sequence shown here is derived from an EMBL/GenBank/DDBJ whole genome shotgun (WGS) entry which is preliminary data.</text>
</comment>
<dbReference type="NCBIfam" id="TIGR01575">
    <property type="entry name" value="rimI"/>
    <property type="match status" value="1"/>
</dbReference>
<dbReference type="OrthoDB" id="9804026at2"/>
<dbReference type="Pfam" id="PF00583">
    <property type="entry name" value="Acetyltransf_1"/>
    <property type="match status" value="1"/>
</dbReference>
<evidence type="ECO:0000313" key="7">
    <source>
        <dbReference type="EMBL" id="MXP26763.1"/>
    </source>
</evidence>
<evidence type="ECO:0000256" key="4">
    <source>
        <dbReference type="ARBA" id="ARBA00023315"/>
    </source>
</evidence>
<dbReference type="Proteomes" id="UP000460561">
    <property type="component" value="Unassembled WGS sequence"/>
</dbReference>
<evidence type="ECO:0000256" key="3">
    <source>
        <dbReference type="ARBA" id="ARBA00022679"/>
    </source>
</evidence>
<dbReference type="GO" id="GO:0008999">
    <property type="term" value="F:protein-N-terminal-alanine acetyltransferase activity"/>
    <property type="evidence" value="ECO:0007669"/>
    <property type="project" value="UniProtKB-EC"/>
</dbReference>
<keyword evidence="7" id="KW-0689">Ribosomal protein</keyword>
<dbReference type="PANTHER" id="PTHR43420:SF44">
    <property type="entry name" value="ACETYLTRANSFERASE YPEA"/>
    <property type="match status" value="1"/>
</dbReference>
<keyword evidence="7" id="KW-0687">Ribonucleoprotein</keyword>
<dbReference type="AlphaFoldDB" id="A0A845ABZ2"/>
<organism evidence="7 8">
    <name type="scientific">Altericroceibacterium indicum</name>
    <dbReference type="NCBI Taxonomy" id="374177"/>
    <lineage>
        <taxon>Bacteria</taxon>
        <taxon>Pseudomonadati</taxon>
        <taxon>Pseudomonadota</taxon>
        <taxon>Alphaproteobacteria</taxon>
        <taxon>Sphingomonadales</taxon>
        <taxon>Erythrobacteraceae</taxon>
        <taxon>Altericroceibacterium</taxon>
    </lineage>
</organism>
<reference evidence="7 8" key="1">
    <citation type="submission" date="2019-12" db="EMBL/GenBank/DDBJ databases">
        <title>Genomic-based taxomic classification of the family Erythrobacteraceae.</title>
        <authorList>
            <person name="Xu L."/>
        </authorList>
    </citation>
    <scope>NUCLEOTIDE SEQUENCE [LARGE SCALE GENOMIC DNA]</scope>
    <source>
        <strain evidence="7 8">DSM 18604</strain>
    </source>
</reference>
<dbReference type="InterPro" id="IPR006464">
    <property type="entry name" value="AcTrfase_RimI/Ard1"/>
</dbReference>
<comment type="function">
    <text evidence="5">Acetylates the N-terminal alanine of ribosomal protein bS18.</text>
</comment>
<evidence type="ECO:0000256" key="2">
    <source>
        <dbReference type="ARBA" id="ARBA00022490"/>
    </source>
</evidence>
<comment type="catalytic activity">
    <reaction evidence="5">
        <text>N-terminal L-alanyl-[ribosomal protein bS18] + acetyl-CoA = N-terminal N(alpha)-acetyl-L-alanyl-[ribosomal protein bS18] + CoA + H(+)</text>
        <dbReference type="Rhea" id="RHEA:43756"/>
        <dbReference type="Rhea" id="RHEA-COMP:10676"/>
        <dbReference type="Rhea" id="RHEA-COMP:10677"/>
        <dbReference type="ChEBI" id="CHEBI:15378"/>
        <dbReference type="ChEBI" id="CHEBI:57287"/>
        <dbReference type="ChEBI" id="CHEBI:57288"/>
        <dbReference type="ChEBI" id="CHEBI:64718"/>
        <dbReference type="ChEBI" id="CHEBI:83683"/>
        <dbReference type="EC" id="2.3.1.266"/>
    </reaction>
</comment>
<dbReference type="SUPFAM" id="SSF55729">
    <property type="entry name" value="Acyl-CoA N-acyltransferases (Nat)"/>
    <property type="match status" value="1"/>
</dbReference>
<evidence type="ECO:0000256" key="5">
    <source>
        <dbReference type="RuleBase" id="RU363094"/>
    </source>
</evidence>
<dbReference type="GO" id="GO:0005737">
    <property type="term" value="C:cytoplasm"/>
    <property type="evidence" value="ECO:0007669"/>
    <property type="project" value="UniProtKB-SubCell"/>
</dbReference>